<comment type="function">
    <text evidence="8">Uptake of L-lactate across the membrane. Can also transport D-lactate and glycolate.</text>
</comment>
<feature type="transmembrane region" description="Helical" evidence="8">
    <location>
        <begin position="34"/>
        <end position="52"/>
    </location>
</feature>
<evidence type="ECO:0000313" key="9">
    <source>
        <dbReference type="EMBL" id="QNL45390.1"/>
    </source>
</evidence>
<proteinExistence type="inferred from homology"/>
<keyword evidence="4 8" id="KW-1003">Cell membrane</keyword>
<dbReference type="GO" id="GO:0005886">
    <property type="term" value="C:plasma membrane"/>
    <property type="evidence" value="ECO:0007669"/>
    <property type="project" value="UniProtKB-SubCell"/>
</dbReference>
<protein>
    <recommendedName>
        <fullName evidence="8">L-lactate permease</fullName>
    </recommendedName>
</protein>
<evidence type="ECO:0000256" key="8">
    <source>
        <dbReference type="RuleBase" id="RU365092"/>
    </source>
</evidence>
<dbReference type="EMBL" id="CP060490">
    <property type="protein sequence ID" value="QNL45390.1"/>
    <property type="molecule type" value="Genomic_DNA"/>
</dbReference>
<feature type="transmembrane region" description="Helical" evidence="8">
    <location>
        <begin position="389"/>
        <end position="407"/>
    </location>
</feature>
<gene>
    <name evidence="9" type="ORF">H8790_05065</name>
</gene>
<keyword evidence="7 8" id="KW-0472">Membrane</keyword>
<dbReference type="GO" id="GO:0015129">
    <property type="term" value="F:lactate transmembrane transporter activity"/>
    <property type="evidence" value="ECO:0007669"/>
    <property type="project" value="UniProtKB-UniRule"/>
</dbReference>
<evidence type="ECO:0000256" key="6">
    <source>
        <dbReference type="ARBA" id="ARBA00022989"/>
    </source>
</evidence>
<feature type="transmembrane region" description="Helical" evidence="8">
    <location>
        <begin position="505"/>
        <end position="527"/>
    </location>
</feature>
<sequence length="537" mass="57098">MTISLSIPLWILSAFPIVFLIGVMVARNWPASKAAPVTLCITIVSAVVFFRMNLPAVAVESGKGIWSAVSILLVVWPALLLYELSTQVQAFQVLRRSLDRFTAHKLMQIVLLGWIFPSFLQGITGFGVAVAVGAPLLVSIGVAPLWSVVIVLLCHSWGGTFGTLAIAWQALLTQVNVSEDTAAMAALIACILIWLYNFAAGVLLAWFYGKWAAVKEGFPVILLISVIQGGGQLLFSQINSTISCFLPACISMLVAAAACRTPKYHRKWELESGIMTSAPEQSTDGKTISFLQALFPYIVLTVLAIACLLIPPLNQLLKQWRVGFPFPASITGYGYETPAEACFSPLTPLTFAGTFLMFSVVIGCLYYGKIGVITGKSLGLIWKRTVQKAASSSVAILSLLVLSRIMSSSGQIYVLSRGIAQILGSAYLFVAPLVGMVGSFVTSSNMSSNILFGSFQTQMAEFIGLNASLLMGAQTAGGVIGTAFAPGNVILGTSTTGLSGQEGKIIRKVLPVALAMALIDGLLILVFGKCGFPFGTL</sequence>
<evidence type="ECO:0000256" key="1">
    <source>
        <dbReference type="ARBA" id="ARBA00004651"/>
    </source>
</evidence>
<dbReference type="KEGG" id="ohi:H8790_05065"/>
<evidence type="ECO:0000256" key="2">
    <source>
        <dbReference type="ARBA" id="ARBA00010100"/>
    </source>
</evidence>
<organism evidence="9 10">
    <name type="scientific">Oscillibacter hominis</name>
    <dbReference type="NCBI Taxonomy" id="2763056"/>
    <lineage>
        <taxon>Bacteria</taxon>
        <taxon>Bacillati</taxon>
        <taxon>Bacillota</taxon>
        <taxon>Clostridia</taxon>
        <taxon>Eubacteriales</taxon>
        <taxon>Oscillospiraceae</taxon>
        <taxon>Oscillibacter</taxon>
    </lineage>
</organism>
<comment type="subcellular location">
    <subcellularLocation>
        <location evidence="1 8">Cell membrane</location>
        <topology evidence="1 8">Multi-pass membrane protein</topology>
    </subcellularLocation>
</comment>
<feature type="transmembrane region" description="Helical" evidence="8">
    <location>
        <begin position="462"/>
        <end position="485"/>
    </location>
</feature>
<dbReference type="PANTHER" id="PTHR30003:SF0">
    <property type="entry name" value="GLYCOLATE PERMEASE GLCA-RELATED"/>
    <property type="match status" value="1"/>
</dbReference>
<feature type="transmembrane region" description="Helical" evidence="8">
    <location>
        <begin position="145"/>
        <end position="171"/>
    </location>
</feature>
<dbReference type="PANTHER" id="PTHR30003">
    <property type="entry name" value="L-LACTATE PERMEASE"/>
    <property type="match status" value="1"/>
</dbReference>
<reference evidence="9 10" key="1">
    <citation type="submission" date="2020-08" db="EMBL/GenBank/DDBJ databases">
        <authorList>
            <person name="Liu C."/>
            <person name="Sun Q."/>
        </authorList>
    </citation>
    <scope>NUCLEOTIDE SEQUENCE [LARGE SCALE GENOMIC DNA]</scope>
    <source>
        <strain evidence="9 10">NSJ-62</strain>
    </source>
</reference>
<accession>A0A7G9B759</accession>
<dbReference type="GO" id="GO:0015295">
    <property type="term" value="F:solute:proton symporter activity"/>
    <property type="evidence" value="ECO:0007669"/>
    <property type="project" value="TreeGrafter"/>
</dbReference>
<evidence type="ECO:0000256" key="3">
    <source>
        <dbReference type="ARBA" id="ARBA00022448"/>
    </source>
</evidence>
<keyword evidence="10" id="KW-1185">Reference proteome</keyword>
<evidence type="ECO:0000256" key="5">
    <source>
        <dbReference type="ARBA" id="ARBA00022692"/>
    </source>
</evidence>
<dbReference type="Proteomes" id="UP000515960">
    <property type="component" value="Chromosome"/>
</dbReference>
<feature type="transmembrane region" description="Helical" evidence="8">
    <location>
        <begin position="419"/>
        <end position="441"/>
    </location>
</feature>
<keyword evidence="3 8" id="KW-0813">Transport</keyword>
<dbReference type="Pfam" id="PF02652">
    <property type="entry name" value="Lactate_perm"/>
    <property type="match status" value="1"/>
</dbReference>
<keyword evidence="5 8" id="KW-0812">Transmembrane</keyword>
<feature type="transmembrane region" description="Helical" evidence="8">
    <location>
        <begin position="64"/>
        <end position="85"/>
    </location>
</feature>
<feature type="transmembrane region" description="Helical" evidence="8">
    <location>
        <begin position="238"/>
        <end position="259"/>
    </location>
</feature>
<feature type="transmembrane region" description="Helical" evidence="8">
    <location>
        <begin position="6"/>
        <end position="27"/>
    </location>
</feature>
<feature type="transmembrane region" description="Helical" evidence="8">
    <location>
        <begin position="349"/>
        <end position="368"/>
    </location>
</feature>
<evidence type="ECO:0000256" key="4">
    <source>
        <dbReference type="ARBA" id="ARBA00022475"/>
    </source>
</evidence>
<dbReference type="AlphaFoldDB" id="A0A7G9B759"/>
<evidence type="ECO:0000256" key="7">
    <source>
        <dbReference type="ARBA" id="ARBA00023136"/>
    </source>
</evidence>
<dbReference type="InterPro" id="IPR003804">
    <property type="entry name" value="Lactate_perm"/>
</dbReference>
<evidence type="ECO:0000313" key="10">
    <source>
        <dbReference type="Proteomes" id="UP000515960"/>
    </source>
</evidence>
<feature type="transmembrane region" description="Helical" evidence="8">
    <location>
        <begin position="294"/>
        <end position="313"/>
    </location>
</feature>
<name>A0A7G9B759_9FIRM</name>
<keyword evidence="6 8" id="KW-1133">Transmembrane helix</keyword>
<feature type="transmembrane region" description="Helical" evidence="8">
    <location>
        <begin position="106"/>
        <end position="133"/>
    </location>
</feature>
<dbReference type="RefSeq" id="WP_187333843.1">
    <property type="nucleotide sequence ID" value="NZ_CP060490.1"/>
</dbReference>
<feature type="transmembrane region" description="Helical" evidence="8">
    <location>
        <begin position="183"/>
        <end position="208"/>
    </location>
</feature>
<comment type="similarity">
    <text evidence="2 8">Belongs to the lactate permease family.</text>
</comment>